<dbReference type="AlphaFoldDB" id="A0A2R6C0T8"/>
<accession>A0A2R6C0T8</accession>
<dbReference type="EMBL" id="NEXO01000059">
    <property type="protein sequence ID" value="PSO04505.1"/>
    <property type="molecule type" value="Genomic_DNA"/>
</dbReference>
<comment type="caution">
    <text evidence="1">The sequence shown here is derived from an EMBL/GenBank/DDBJ whole genome shotgun (WGS) entry which is preliminary data.</text>
</comment>
<organism evidence="1 2">
    <name type="scientific">Candidatus Marsarchaeota G2 archaeon ECH_B_SAG-G16</name>
    <dbReference type="NCBI Taxonomy" id="1978167"/>
    <lineage>
        <taxon>Archaea</taxon>
        <taxon>Candidatus Marsarchaeota</taxon>
        <taxon>Candidatus Marsarchaeota group 2</taxon>
    </lineage>
</organism>
<gene>
    <name evidence="1" type="ORF">B9Q13_04425</name>
</gene>
<sequence length="123" mass="14196">MGLAVPGHVVGTIDLWRCLNCGSIDANARRIGDTKPPSTIGWNILDEDEKWAILACYDKKAPNNWELIRIRPNLKFEHNCSGPERQFEITKEYNLILQNGMKPERHELYLAEDYMEKTILLVK</sequence>
<evidence type="ECO:0000313" key="2">
    <source>
        <dbReference type="Proteomes" id="UP000241886"/>
    </source>
</evidence>
<proteinExistence type="predicted"/>
<reference evidence="1 2" key="1">
    <citation type="submission" date="2017-04" db="EMBL/GenBank/DDBJ databases">
        <title>Novel microbial lineages endemic to geothermal iron-oxide mats fill important gaps in the evolutionary history of Archaea.</title>
        <authorList>
            <person name="Jay Z.J."/>
            <person name="Beam J.P."/>
            <person name="Dlakic M."/>
            <person name="Rusch D.B."/>
            <person name="Kozubal M.A."/>
            <person name="Inskeep W.P."/>
        </authorList>
    </citation>
    <scope>NUCLEOTIDE SEQUENCE [LARGE SCALE GENOMIC DNA]</scope>
    <source>
        <strain evidence="1">ECH_B_SAG-G16</strain>
    </source>
</reference>
<protein>
    <submittedName>
        <fullName evidence="1">Uncharacterized protein</fullName>
    </submittedName>
</protein>
<name>A0A2R6C0T8_9ARCH</name>
<evidence type="ECO:0000313" key="1">
    <source>
        <dbReference type="EMBL" id="PSO04505.1"/>
    </source>
</evidence>
<dbReference type="Proteomes" id="UP000241886">
    <property type="component" value="Unassembled WGS sequence"/>
</dbReference>